<dbReference type="Proteomes" id="UP001501469">
    <property type="component" value="Unassembled WGS sequence"/>
</dbReference>
<dbReference type="RefSeq" id="WP_345049218.1">
    <property type="nucleotide sequence ID" value="NZ_BAABDK010000001.1"/>
</dbReference>
<feature type="region of interest" description="Disordered" evidence="1">
    <location>
        <begin position="209"/>
        <end position="233"/>
    </location>
</feature>
<comment type="caution">
    <text evidence="2">The sequence shown here is derived from an EMBL/GenBank/DDBJ whole genome shotgun (WGS) entry which is preliminary data.</text>
</comment>
<keyword evidence="3" id="KW-1185">Reference proteome</keyword>
<evidence type="ECO:0000313" key="2">
    <source>
        <dbReference type="EMBL" id="GAA4021827.1"/>
    </source>
</evidence>
<sequence length="233" mass="25294">MKDREVTRQNALSDADLVADCRQRVGQARLDLTDLQAEGVTAADLDGFDTAITEFEKMPSDEVLEYTRVALRETRDAAHEAGRIALRDVLNPVRRAYGDTSPQLKRFGAARLADASVPDVLGLLADAPTTATPYLTDPKTVQEGFNQARLAALPTAHDALRQAQKNFLDADQTREEGTRARTQAYNALDTRCANLCARGHDHYQARNATKASAYVRDPAPVADGTSESKPAGA</sequence>
<protein>
    <submittedName>
        <fullName evidence="2">Uncharacterized protein</fullName>
    </submittedName>
</protein>
<name>A0ABP7T6L9_9BACT</name>
<organism evidence="2 3">
    <name type="scientific">Hymenobacter glaciei</name>
    <dbReference type="NCBI Taxonomy" id="877209"/>
    <lineage>
        <taxon>Bacteria</taxon>
        <taxon>Pseudomonadati</taxon>
        <taxon>Bacteroidota</taxon>
        <taxon>Cytophagia</taxon>
        <taxon>Cytophagales</taxon>
        <taxon>Hymenobacteraceae</taxon>
        <taxon>Hymenobacter</taxon>
    </lineage>
</organism>
<evidence type="ECO:0000313" key="3">
    <source>
        <dbReference type="Proteomes" id="UP001501469"/>
    </source>
</evidence>
<dbReference type="EMBL" id="BAABDK010000001">
    <property type="protein sequence ID" value="GAA4021827.1"/>
    <property type="molecule type" value="Genomic_DNA"/>
</dbReference>
<reference evidence="3" key="1">
    <citation type="journal article" date="2019" name="Int. J. Syst. Evol. Microbiol.">
        <title>The Global Catalogue of Microorganisms (GCM) 10K type strain sequencing project: providing services to taxonomists for standard genome sequencing and annotation.</title>
        <authorList>
            <consortium name="The Broad Institute Genomics Platform"/>
            <consortium name="The Broad Institute Genome Sequencing Center for Infectious Disease"/>
            <person name="Wu L."/>
            <person name="Ma J."/>
        </authorList>
    </citation>
    <scope>NUCLEOTIDE SEQUENCE [LARGE SCALE GENOMIC DNA]</scope>
    <source>
        <strain evidence="3">JCM 17225</strain>
    </source>
</reference>
<accession>A0ABP7T6L9</accession>
<proteinExistence type="predicted"/>
<evidence type="ECO:0000256" key="1">
    <source>
        <dbReference type="SAM" id="MobiDB-lite"/>
    </source>
</evidence>
<gene>
    <name evidence="2" type="ORF">GCM10022409_01930</name>
</gene>